<comment type="caution">
    <text evidence="1">The sequence shown here is derived from an EMBL/GenBank/DDBJ whole genome shotgun (WGS) entry which is preliminary data.</text>
</comment>
<accession>A0AAP0R2R8</accession>
<reference evidence="1 2" key="1">
    <citation type="journal article" date="2024" name="Plant J.">
        <title>Genome sequences and population genomics reveal climatic adaptation and genomic divergence between two closely related sweetgum species.</title>
        <authorList>
            <person name="Xu W.Q."/>
            <person name="Ren C.Q."/>
            <person name="Zhang X.Y."/>
            <person name="Comes H.P."/>
            <person name="Liu X.H."/>
            <person name="Li Y.G."/>
            <person name="Kettle C.J."/>
            <person name="Jalonen R."/>
            <person name="Gaisberger H."/>
            <person name="Ma Y.Z."/>
            <person name="Qiu Y.X."/>
        </authorList>
    </citation>
    <scope>NUCLEOTIDE SEQUENCE [LARGE SCALE GENOMIC DNA]</scope>
    <source>
        <strain evidence="1">Hangzhou</strain>
    </source>
</reference>
<keyword evidence="2" id="KW-1185">Reference proteome</keyword>
<sequence length="120" mass="14240">MVCRDQEDFRLNLLIFLATRTNGRVLLDARTWRKLWKFNIHERQKVLLWRIVTGAIPSRGCLLPRSTSKSFFALIALLRLRLWSIYFSRVVAKAIWFAEWDFRTESFAHFVLSCTGSKPY</sequence>
<proteinExistence type="predicted"/>
<evidence type="ECO:0000313" key="2">
    <source>
        <dbReference type="Proteomes" id="UP001415857"/>
    </source>
</evidence>
<gene>
    <name evidence="1" type="ORF">L1049_021433</name>
</gene>
<dbReference type="EMBL" id="JBBPBK010000145">
    <property type="protein sequence ID" value="KAK9266430.1"/>
    <property type="molecule type" value="Genomic_DNA"/>
</dbReference>
<dbReference type="AlphaFoldDB" id="A0AAP0R2R8"/>
<dbReference type="Proteomes" id="UP001415857">
    <property type="component" value="Unassembled WGS sequence"/>
</dbReference>
<evidence type="ECO:0000313" key="1">
    <source>
        <dbReference type="EMBL" id="KAK9266430.1"/>
    </source>
</evidence>
<organism evidence="1 2">
    <name type="scientific">Liquidambar formosana</name>
    <name type="common">Formosan gum</name>
    <dbReference type="NCBI Taxonomy" id="63359"/>
    <lineage>
        <taxon>Eukaryota</taxon>
        <taxon>Viridiplantae</taxon>
        <taxon>Streptophyta</taxon>
        <taxon>Embryophyta</taxon>
        <taxon>Tracheophyta</taxon>
        <taxon>Spermatophyta</taxon>
        <taxon>Magnoliopsida</taxon>
        <taxon>eudicotyledons</taxon>
        <taxon>Gunneridae</taxon>
        <taxon>Pentapetalae</taxon>
        <taxon>Saxifragales</taxon>
        <taxon>Altingiaceae</taxon>
        <taxon>Liquidambar</taxon>
    </lineage>
</organism>
<name>A0AAP0R2R8_LIQFO</name>
<protein>
    <submittedName>
        <fullName evidence="1">Uncharacterized protein</fullName>
    </submittedName>
</protein>